<comment type="caution">
    <text evidence="2">The sequence shown here is derived from an EMBL/GenBank/DDBJ whole genome shotgun (WGS) entry which is preliminary data.</text>
</comment>
<name>A0A1G2U0K0_9BACT</name>
<keyword evidence="1" id="KW-1133">Transmembrane helix</keyword>
<organism evidence="2 3">
    <name type="scientific">Candidatus Zambryskibacteria bacterium RIFCSPLOWO2_01_FULL_43_17</name>
    <dbReference type="NCBI Taxonomy" id="1802760"/>
    <lineage>
        <taxon>Bacteria</taxon>
        <taxon>Candidatus Zambryskiibacteriota</taxon>
    </lineage>
</organism>
<feature type="transmembrane region" description="Helical" evidence="1">
    <location>
        <begin position="150"/>
        <end position="169"/>
    </location>
</feature>
<feature type="transmembrane region" description="Helical" evidence="1">
    <location>
        <begin position="95"/>
        <end position="112"/>
    </location>
</feature>
<reference evidence="2 3" key="1">
    <citation type="journal article" date="2016" name="Nat. Commun.">
        <title>Thousands of microbial genomes shed light on interconnected biogeochemical processes in an aquifer system.</title>
        <authorList>
            <person name="Anantharaman K."/>
            <person name="Brown C.T."/>
            <person name="Hug L.A."/>
            <person name="Sharon I."/>
            <person name="Castelle C.J."/>
            <person name="Probst A.J."/>
            <person name="Thomas B.C."/>
            <person name="Singh A."/>
            <person name="Wilkins M.J."/>
            <person name="Karaoz U."/>
            <person name="Brodie E.L."/>
            <person name="Williams K.H."/>
            <person name="Hubbard S.S."/>
            <person name="Banfield J.F."/>
        </authorList>
    </citation>
    <scope>NUCLEOTIDE SEQUENCE [LARGE SCALE GENOMIC DNA]</scope>
</reference>
<proteinExistence type="predicted"/>
<dbReference type="EMBL" id="MHWD01000027">
    <property type="protein sequence ID" value="OHB03013.1"/>
    <property type="molecule type" value="Genomic_DNA"/>
</dbReference>
<keyword evidence="1" id="KW-0472">Membrane</keyword>
<evidence type="ECO:0000256" key="1">
    <source>
        <dbReference type="SAM" id="Phobius"/>
    </source>
</evidence>
<accession>A0A1G2U0K0</accession>
<dbReference type="Proteomes" id="UP000179283">
    <property type="component" value="Unassembled WGS sequence"/>
</dbReference>
<evidence type="ECO:0000313" key="3">
    <source>
        <dbReference type="Proteomes" id="UP000179283"/>
    </source>
</evidence>
<protein>
    <submittedName>
        <fullName evidence="2">Uncharacterized protein</fullName>
    </submittedName>
</protein>
<evidence type="ECO:0000313" key="2">
    <source>
        <dbReference type="EMBL" id="OHB03013.1"/>
    </source>
</evidence>
<feature type="transmembrane region" description="Helical" evidence="1">
    <location>
        <begin position="66"/>
        <end position="88"/>
    </location>
</feature>
<gene>
    <name evidence="2" type="ORF">A2920_02995</name>
</gene>
<keyword evidence="1" id="KW-0812">Transmembrane</keyword>
<sequence length="171" mass="19153">MTLSVHSVVGAGLSVLARANPLTAFVMGLFSHFVLDAIPHWDYPLKSGSGGRSAPMYEDMVIGRDFVFDLLKIIADALLGITLVMFVFKPEFRSLADILTSGIFWGVVGGMLPDFLQFLYFKIKKEPLIAFQHFHTWIHEKEKKLNDRNIIGPALQIALIIFCIYLVPLSL</sequence>
<dbReference type="AlphaFoldDB" id="A0A1G2U0K0"/>